<evidence type="ECO:0000313" key="3">
    <source>
        <dbReference type="EMBL" id="MRG94827.1"/>
    </source>
</evidence>
<evidence type="ECO:0000256" key="2">
    <source>
        <dbReference type="SAM" id="Phobius"/>
    </source>
</evidence>
<gene>
    <name evidence="3" type="ORF">GF068_23310</name>
</gene>
<evidence type="ECO:0008006" key="5">
    <source>
        <dbReference type="Google" id="ProtNLM"/>
    </source>
</evidence>
<organism evidence="3 4">
    <name type="scientific">Polyangium spumosum</name>
    <dbReference type="NCBI Taxonomy" id="889282"/>
    <lineage>
        <taxon>Bacteria</taxon>
        <taxon>Pseudomonadati</taxon>
        <taxon>Myxococcota</taxon>
        <taxon>Polyangia</taxon>
        <taxon>Polyangiales</taxon>
        <taxon>Polyangiaceae</taxon>
        <taxon>Polyangium</taxon>
    </lineage>
</organism>
<comment type="caution">
    <text evidence="3">The sequence shown here is derived from an EMBL/GenBank/DDBJ whole genome shotgun (WGS) entry which is preliminary data.</text>
</comment>
<accession>A0A6N7PTB6</accession>
<dbReference type="OrthoDB" id="9829368at2"/>
<sequence length="187" mass="19243">MNQDRPSNGNGHALVRGTSMRTPPPEVRERALPPSARRPAGEGMSTGEAIAAVARDTIDVASELVRDGIALGKLEAQRAVGEMVPRVVWGVIAFACGAAAGVLLIIAVMIGLGAIIPSVAGRLAILAGVLFVVAFFGAVRAMRSGRASASETMSETEVPVDEGVRLEERAGATLPGEPGRSRPMVGP</sequence>
<feature type="transmembrane region" description="Helical" evidence="2">
    <location>
        <begin position="87"/>
        <end position="113"/>
    </location>
</feature>
<dbReference type="Pfam" id="PF07332">
    <property type="entry name" value="Phage_holin_3_6"/>
    <property type="match status" value="1"/>
</dbReference>
<feature type="compositionally biased region" description="Polar residues" evidence="1">
    <location>
        <begin position="1"/>
        <end position="10"/>
    </location>
</feature>
<feature type="region of interest" description="Disordered" evidence="1">
    <location>
        <begin position="148"/>
        <end position="187"/>
    </location>
</feature>
<dbReference type="AlphaFoldDB" id="A0A6N7PTB6"/>
<reference evidence="3 4" key="1">
    <citation type="submission" date="2019-10" db="EMBL/GenBank/DDBJ databases">
        <title>A soil myxobacterium in the family Polyangiaceae.</title>
        <authorList>
            <person name="Li Y."/>
            <person name="Wang J."/>
        </authorList>
    </citation>
    <scope>NUCLEOTIDE SEQUENCE [LARGE SCALE GENOMIC DNA]</scope>
    <source>
        <strain evidence="3 4">DSM 14734</strain>
    </source>
</reference>
<dbReference type="Proteomes" id="UP000440224">
    <property type="component" value="Unassembled WGS sequence"/>
</dbReference>
<keyword evidence="2" id="KW-0812">Transmembrane</keyword>
<dbReference type="EMBL" id="WJIE01000006">
    <property type="protein sequence ID" value="MRG94827.1"/>
    <property type="molecule type" value="Genomic_DNA"/>
</dbReference>
<keyword evidence="2" id="KW-1133">Transmembrane helix</keyword>
<evidence type="ECO:0000256" key="1">
    <source>
        <dbReference type="SAM" id="MobiDB-lite"/>
    </source>
</evidence>
<dbReference type="RefSeq" id="WP_153821631.1">
    <property type="nucleotide sequence ID" value="NZ_WJIE01000006.1"/>
</dbReference>
<keyword evidence="4" id="KW-1185">Reference proteome</keyword>
<keyword evidence="2" id="KW-0472">Membrane</keyword>
<protein>
    <recommendedName>
        <fullName evidence="5">Phage holin family protein</fullName>
    </recommendedName>
</protein>
<evidence type="ECO:0000313" key="4">
    <source>
        <dbReference type="Proteomes" id="UP000440224"/>
    </source>
</evidence>
<name>A0A6N7PTB6_9BACT</name>
<feature type="transmembrane region" description="Helical" evidence="2">
    <location>
        <begin position="119"/>
        <end position="139"/>
    </location>
</feature>
<feature type="region of interest" description="Disordered" evidence="1">
    <location>
        <begin position="1"/>
        <end position="44"/>
    </location>
</feature>
<proteinExistence type="predicted"/>
<dbReference type="InterPro" id="IPR009937">
    <property type="entry name" value="Phage_holin_3_6"/>
</dbReference>